<reference evidence="4" key="1">
    <citation type="submission" date="2025-05" db="UniProtKB">
        <authorList>
            <consortium name="RefSeq"/>
        </authorList>
    </citation>
    <scope>NUCLEOTIDE SEQUENCE [LARGE SCALE GENOMIC DNA]</scope>
</reference>
<dbReference type="PANTHER" id="PTHR47186:SF13">
    <property type="entry name" value="DISEASE RESISTANCE PROTEIN RGA3"/>
    <property type="match status" value="1"/>
</dbReference>
<proteinExistence type="predicted"/>
<reference evidence="5" key="2">
    <citation type="submission" date="2025-08" db="UniProtKB">
        <authorList>
            <consortium name="RefSeq"/>
        </authorList>
    </citation>
    <scope>IDENTIFICATION</scope>
    <source>
        <tissue evidence="5">Seedling</tissue>
    </source>
</reference>
<accession>A0ABM4A148</accession>
<name>A0ABM4A148_ZIZJJ</name>
<feature type="domain" description="Disease resistance protein winged helix" evidence="2">
    <location>
        <begin position="1"/>
        <end position="49"/>
    </location>
</feature>
<keyword evidence="1" id="KW-0677">Repeat</keyword>
<dbReference type="SUPFAM" id="SSF52058">
    <property type="entry name" value="L domain-like"/>
    <property type="match status" value="1"/>
</dbReference>
<evidence type="ECO:0000259" key="2">
    <source>
        <dbReference type="Pfam" id="PF23559"/>
    </source>
</evidence>
<dbReference type="Pfam" id="PF23559">
    <property type="entry name" value="WHD_DRP"/>
    <property type="match status" value="1"/>
</dbReference>
<dbReference type="InterPro" id="IPR032675">
    <property type="entry name" value="LRR_dom_sf"/>
</dbReference>
<dbReference type="RefSeq" id="XP_060670457.1">
    <property type="nucleotide sequence ID" value="XM_060814474.1"/>
</dbReference>
<feature type="domain" description="Disease resistance R13L4/SHOC-2-like LRR" evidence="3">
    <location>
        <begin position="125"/>
        <end position="424"/>
    </location>
</feature>
<dbReference type="Proteomes" id="UP001652623">
    <property type="component" value="Chromosome 2"/>
</dbReference>
<evidence type="ECO:0000313" key="5">
    <source>
        <dbReference type="RefSeq" id="XP_060670457.1"/>
    </source>
</evidence>
<organism evidence="4 5">
    <name type="scientific">Ziziphus jujuba</name>
    <name type="common">Chinese jujube</name>
    <name type="synonym">Ziziphus sativa</name>
    <dbReference type="NCBI Taxonomy" id="326968"/>
    <lineage>
        <taxon>Eukaryota</taxon>
        <taxon>Viridiplantae</taxon>
        <taxon>Streptophyta</taxon>
        <taxon>Embryophyta</taxon>
        <taxon>Tracheophyta</taxon>
        <taxon>Spermatophyta</taxon>
        <taxon>Magnoliopsida</taxon>
        <taxon>eudicotyledons</taxon>
        <taxon>Gunneridae</taxon>
        <taxon>Pentapetalae</taxon>
        <taxon>rosids</taxon>
        <taxon>fabids</taxon>
        <taxon>Rosales</taxon>
        <taxon>Rhamnaceae</taxon>
        <taxon>Paliureae</taxon>
        <taxon>Ziziphus</taxon>
    </lineage>
</organism>
<dbReference type="InterPro" id="IPR058922">
    <property type="entry name" value="WHD_DRP"/>
</dbReference>
<dbReference type="PANTHER" id="PTHR47186">
    <property type="entry name" value="LEUCINE-RICH REPEAT-CONTAINING PROTEIN 57"/>
    <property type="match status" value="1"/>
</dbReference>
<evidence type="ECO:0000259" key="3">
    <source>
        <dbReference type="Pfam" id="PF23598"/>
    </source>
</evidence>
<dbReference type="Pfam" id="PF23598">
    <property type="entry name" value="LRR_14"/>
    <property type="match status" value="1"/>
</dbReference>
<evidence type="ECO:0000256" key="1">
    <source>
        <dbReference type="ARBA" id="ARBA00022737"/>
    </source>
</evidence>
<dbReference type="InterPro" id="IPR055414">
    <property type="entry name" value="LRR_R13L4/SHOC2-like"/>
</dbReference>
<dbReference type="Gene3D" id="3.80.10.10">
    <property type="entry name" value="Ribonuclease Inhibitor"/>
    <property type="match status" value="3"/>
</dbReference>
<sequence length="626" mass="71326">MALGFISKSSYPTQVDVGYGYYMELLRGSFFQEEWEEYNFVKRCKMHDLATQVGGTTYALLKANKECNGDIDGSTRHVSFDCHLDSLQQIRIARSPASKIRTVILPRQSSKITQGRSCDQSVCDEVFSSHKSARVLDLYNFGIKVVPRCVGKLKHLRLLTLGCNEDIKALPDCITMLYNLQTFILYGCKNLQTLPRNMERLVNLVNLDTEDCKSLTHMPQGFNKLTKLQFLTHFVLKSTYSGGDQIGWYSEVENAEYDKNLPLYLKNVDYEETLEGLQPHQNLRGLSLEYYEGVRFSSWLPSLANLEYLEILNNRSCQYLPPFNQFLSLKLLKIVKVVGLEYISENSSSSCTTIPLPSLEAIYFESLPNLKGWYWREDEEGGQADHSSSTSTISFPRLSEFIVYGCPRLTFLPLSPHLKSLTVGKNNWKPFQQAIMANIGISSLSSSSSLSFSNLTDLGLYEIEDLQCLPEWFQNLTSIQVLVLARCHNLKCLFPGIQHFVSSLQELRICACNELEMYDSDDFPWNAFENLRVLLLKELSEMVNLPEGLKHVKSLQYLKVHYCENLIGIPDWIRSLKSLNELSIDGCPNLTSLPEGISQLTSLQELKITYCSEILLRKCRRGKGED</sequence>
<evidence type="ECO:0000313" key="4">
    <source>
        <dbReference type="Proteomes" id="UP001652623"/>
    </source>
</evidence>
<protein>
    <submittedName>
        <fullName evidence="5">Disease resistance protein At3g14460</fullName>
    </submittedName>
</protein>
<dbReference type="GeneID" id="107417722"/>
<gene>
    <name evidence="5" type="primary">LOC107417722</name>
</gene>
<keyword evidence="4" id="KW-1185">Reference proteome</keyword>